<comment type="caution">
    <text evidence="2">The sequence shown here is derived from an EMBL/GenBank/DDBJ whole genome shotgun (WGS) entry which is preliminary data.</text>
</comment>
<feature type="compositionally biased region" description="Basic and acidic residues" evidence="1">
    <location>
        <begin position="70"/>
        <end position="87"/>
    </location>
</feature>
<protein>
    <recommendedName>
        <fullName evidence="4">CAP-Gly domain-containing linker protein 1</fullName>
    </recommendedName>
</protein>
<evidence type="ECO:0000313" key="2">
    <source>
        <dbReference type="EMBL" id="KAB1214002.1"/>
    </source>
</evidence>
<sequence length="87" mass="10053">MPLIKELSELKTSLNVEVEQLRSEFQHLRTTLEQQQEDVSSSLRNLGLQDVRTDSKDAQVHDPNVEENDKEEHVLPKEDINAKESEN</sequence>
<proteinExistence type="predicted"/>
<dbReference type="OrthoDB" id="1876167at2759"/>
<reference evidence="2 3" key="1">
    <citation type="journal article" date="2019" name="Plant Biotechnol. J.">
        <title>The red bayberry genome and genetic basis of sex determination.</title>
        <authorList>
            <person name="Jia H.M."/>
            <person name="Jia H.J."/>
            <person name="Cai Q.L."/>
            <person name="Wang Y."/>
            <person name="Zhao H.B."/>
            <person name="Yang W.F."/>
            <person name="Wang G.Y."/>
            <person name="Li Y.H."/>
            <person name="Zhan D.L."/>
            <person name="Shen Y.T."/>
            <person name="Niu Q.F."/>
            <person name="Chang L."/>
            <person name="Qiu J."/>
            <person name="Zhao L."/>
            <person name="Xie H.B."/>
            <person name="Fu W.Y."/>
            <person name="Jin J."/>
            <person name="Li X.W."/>
            <person name="Jiao Y."/>
            <person name="Zhou C.C."/>
            <person name="Tu T."/>
            <person name="Chai C.Y."/>
            <person name="Gao J.L."/>
            <person name="Fan L.J."/>
            <person name="van de Weg E."/>
            <person name="Wang J.Y."/>
            <person name="Gao Z.S."/>
        </authorList>
    </citation>
    <scope>NUCLEOTIDE SEQUENCE [LARGE SCALE GENOMIC DNA]</scope>
    <source>
        <tissue evidence="2">Leaves</tissue>
    </source>
</reference>
<dbReference type="PANTHER" id="PTHR34681:SF2">
    <property type="entry name" value="UVEAL AUTOANTIGEN WITH COILED-COIL_ANKYRIN"/>
    <property type="match status" value="1"/>
</dbReference>
<accession>A0A6A1VMA2</accession>
<dbReference type="AlphaFoldDB" id="A0A6A1VMA2"/>
<name>A0A6A1VMA2_9ROSI</name>
<dbReference type="PANTHER" id="PTHR34681">
    <property type="entry name" value="UVEAL AUTOANTIGEN WITH COILED-COIL/ANKYRIN"/>
    <property type="match status" value="1"/>
</dbReference>
<feature type="compositionally biased region" description="Polar residues" evidence="1">
    <location>
        <begin position="33"/>
        <end position="44"/>
    </location>
</feature>
<organism evidence="2 3">
    <name type="scientific">Morella rubra</name>
    <name type="common">Chinese bayberry</name>
    <dbReference type="NCBI Taxonomy" id="262757"/>
    <lineage>
        <taxon>Eukaryota</taxon>
        <taxon>Viridiplantae</taxon>
        <taxon>Streptophyta</taxon>
        <taxon>Embryophyta</taxon>
        <taxon>Tracheophyta</taxon>
        <taxon>Spermatophyta</taxon>
        <taxon>Magnoliopsida</taxon>
        <taxon>eudicotyledons</taxon>
        <taxon>Gunneridae</taxon>
        <taxon>Pentapetalae</taxon>
        <taxon>rosids</taxon>
        <taxon>fabids</taxon>
        <taxon>Fagales</taxon>
        <taxon>Myricaceae</taxon>
        <taxon>Morella</taxon>
    </lineage>
</organism>
<evidence type="ECO:0000256" key="1">
    <source>
        <dbReference type="SAM" id="MobiDB-lite"/>
    </source>
</evidence>
<keyword evidence="3" id="KW-1185">Reference proteome</keyword>
<dbReference type="Proteomes" id="UP000516437">
    <property type="component" value="Chromosome 5"/>
</dbReference>
<evidence type="ECO:0000313" key="3">
    <source>
        <dbReference type="Proteomes" id="UP000516437"/>
    </source>
</evidence>
<feature type="region of interest" description="Disordered" evidence="1">
    <location>
        <begin position="33"/>
        <end position="87"/>
    </location>
</feature>
<evidence type="ECO:0008006" key="4">
    <source>
        <dbReference type="Google" id="ProtNLM"/>
    </source>
</evidence>
<dbReference type="EMBL" id="RXIC02000023">
    <property type="protein sequence ID" value="KAB1214002.1"/>
    <property type="molecule type" value="Genomic_DNA"/>
</dbReference>
<feature type="compositionally biased region" description="Basic and acidic residues" evidence="1">
    <location>
        <begin position="51"/>
        <end position="64"/>
    </location>
</feature>
<gene>
    <name evidence="2" type="ORF">CJ030_MR5G017265</name>
</gene>